<accession>A0A6N3F1B4</accession>
<dbReference type="PANTHER" id="PTHR30204:SF98">
    <property type="entry name" value="HTH-TYPE TRANSCRIPTIONAL REGULATOR ADHR"/>
    <property type="match status" value="1"/>
</dbReference>
<feature type="domain" description="HTH merR-type" evidence="3">
    <location>
        <begin position="1"/>
        <end position="69"/>
    </location>
</feature>
<dbReference type="GO" id="GO:0003700">
    <property type="term" value="F:DNA-binding transcription factor activity"/>
    <property type="evidence" value="ECO:0007669"/>
    <property type="project" value="InterPro"/>
</dbReference>
<protein>
    <submittedName>
        <fullName evidence="4">HTH-type transcriptional regulator AdhR</fullName>
    </submittedName>
</protein>
<feature type="coiled-coil region" evidence="2">
    <location>
        <begin position="95"/>
        <end position="122"/>
    </location>
</feature>
<dbReference type="RefSeq" id="WP_156626942.1">
    <property type="nucleotide sequence ID" value="NZ_CACRTO010000025.1"/>
</dbReference>
<dbReference type="SMART" id="SM00422">
    <property type="entry name" value="HTH_MERR"/>
    <property type="match status" value="1"/>
</dbReference>
<dbReference type="GO" id="GO:0003677">
    <property type="term" value="F:DNA binding"/>
    <property type="evidence" value="ECO:0007669"/>
    <property type="project" value="UniProtKB-KW"/>
</dbReference>
<dbReference type="AlphaFoldDB" id="A0A6N3F1B4"/>
<dbReference type="InterPro" id="IPR000551">
    <property type="entry name" value="MerR-type_HTH_dom"/>
</dbReference>
<keyword evidence="1" id="KW-0238">DNA-binding</keyword>
<gene>
    <name evidence="4" type="primary">adhR_1</name>
    <name evidence="4" type="ORF">CTLFYP3_02508</name>
</gene>
<reference evidence="4" key="1">
    <citation type="submission" date="2019-11" db="EMBL/GenBank/DDBJ databases">
        <authorList>
            <person name="Feng L."/>
        </authorList>
    </citation>
    <scope>NUCLEOTIDE SEQUENCE</scope>
    <source>
        <strain evidence="4">CTertiumLFYP3</strain>
    </source>
</reference>
<dbReference type="InterPro" id="IPR009061">
    <property type="entry name" value="DNA-bd_dom_put_sf"/>
</dbReference>
<organism evidence="4">
    <name type="scientific">Clostridium tertium</name>
    <dbReference type="NCBI Taxonomy" id="1559"/>
    <lineage>
        <taxon>Bacteria</taxon>
        <taxon>Bacillati</taxon>
        <taxon>Bacillota</taxon>
        <taxon>Clostridia</taxon>
        <taxon>Eubacteriales</taxon>
        <taxon>Clostridiaceae</taxon>
        <taxon>Clostridium</taxon>
    </lineage>
</organism>
<evidence type="ECO:0000313" key="4">
    <source>
        <dbReference type="EMBL" id="VYU45814.1"/>
    </source>
</evidence>
<evidence type="ECO:0000256" key="2">
    <source>
        <dbReference type="SAM" id="Coils"/>
    </source>
</evidence>
<dbReference type="CDD" id="cd01109">
    <property type="entry name" value="HTH_YyaN"/>
    <property type="match status" value="1"/>
</dbReference>
<evidence type="ECO:0000259" key="3">
    <source>
        <dbReference type="PROSITE" id="PS50937"/>
    </source>
</evidence>
<dbReference type="PROSITE" id="PS50937">
    <property type="entry name" value="HTH_MERR_2"/>
    <property type="match status" value="1"/>
</dbReference>
<keyword evidence="2" id="KW-0175">Coiled coil</keyword>
<name>A0A6N3F1B4_9CLOT</name>
<dbReference type="Pfam" id="PF00376">
    <property type="entry name" value="MerR"/>
    <property type="match status" value="1"/>
</dbReference>
<sequence>MTITEVSKMFNISADTLRYYERIGLIPTVNRTPGGIRDFTEEDCRWVEYAKCMRNSGVQVEALIEYVELFQKGDSTTAARKQILINQRDILLEKTLEMQKTLERLNLKIERYEETLLKAENNLINN</sequence>
<evidence type="ECO:0000256" key="1">
    <source>
        <dbReference type="ARBA" id="ARBA00023125"/>
    </source>
</evidence>
<proteinExistence type="predicted"/>
<dbReference type="EMBL" id="CACRTO010000025">
    <property type="protein sequence ID" value="VYU45814.1"/>
    <property type="molecule type" value="Genomic_DNA"/>
</dbReference>
<dbReference type="PANTHER" id="PTHR30204">
    <property type="entry name" value="REDOX-CYCLING DRUG-SENSING TRANSCRIPTIONAL ACTIVATOR SOXR"/>
    <property type="match status" value="1"/>
</dbReference>
<dbReference type="Gene3D" id="1.10.1660.10">
    <property type="match status" value="1"/>
</dbReference>
<dbReference type="SUPFAM" id="SSF46955">
    <property type="entry name" value="Putative DNA-binding domain"/>
    <property type="match status" value="1"/>
</dbReference>
<dbReference type="InterPro" id="IPR047057">
    <property type="entry name" value="MerR_fam"/>
</dbReference>